<evidence type="ECO:0000259" key="1">
    <source>
        <dbReference type="Pfam" id="PF03551"/>
    </source>
</evidence>
<feature type="domain" description="Transcription regulator PadR N-terminal" evidence="1">
    <location>
        <begin position="7"/>
        <end position="80"/>
    </location>
</feature>
<proteinExistence type="predicted"/>
<dbReference type="PANTHER" id="PTHR43252:SF6">
    <property type="entry name" value="NEGATIVE TRANSCRIPTION REGULATOR PADR"/>
    <property type="match status" value="1"/>
</dbReference>
<sequence>MSFSDALLAIMASEPRHGYDLKRLYDERFAGSRPLAYGQVYAALARLQRDGMVQIVKVAQEAGPERTVYAITGAGRTALQDWLGKTESPGPYPADELVRKTLSALYLGADAAGFLDRQRTAHLTLMHDLLQLQAETAETGARIALDHVIYHLDADLRWLETASQRLTESGSTP</sequence>
<dbReference type="InterPro" id="IPR005149">
    <property type="entry name" value="Tscrpt_reg_PadR_N"/>
</dbReference>
<dbReference type="HOGENOM" id="CLU_089258_0_1_11"/>
<dbReference type="InterPro" id="IPR036390">
    <property type="entry name" value="WH_DNA-bd_sf"/>
</dbReference>
<dbReference type="KEGG" id="mph:MLP_13020"/>
<dbReference type="EMBL" id="AP012204">
    <property type="protein sequence ID" value="BAK34316.1"/>
    <property type="molecule type" value="Genomic_DNA"/>
</dbReference>
<dbReference type="SUPFAM" id="SSF46785">
    <property type="entry name" value="Winged helix' DNA-binding domain"/>
    <property type="match status" value="1"/>
</dbReference>
<keyword evidence="3" id="KW-1185">Reference proteome</keyword>
<dbReference type="OrthoDB" id="3186544at2"/>
<dbReference type="RefSeq" id="WP_013862199.1">
    <property type="nucleotide sequence ID" value="NC_015635.1"/>
</dbReference>
<dbReference type="Pfam" id="PF03551">
    <property type="entry name" value="PadR"/>
    <property type="match status" value="1"/>
</dbReference>
<evidence type="ECO:0000313" key="2">
    <source>
        <dbReference type="EMBL" id="BAK34316.1"/>
    </source>
</evidence>
<dbReference type="Gene3D" id="1.10.10.10">
    <property type="entry name" value="Winged helix-like DNA-binding domain superfamily/Winged helix DNA-binding domain"/>
    <property type="match status" value="1"/>
</dbReference>
<dbReference type="Proteomes" id="UP000007947">
    <property type="component" value="Chromosome"/>
</dbReference>
<dbReference type="STRING" id="1032480.MLP_13020"/>
<organism evidence="2 3">
    <name type="scientific">Microlunatus phosphovorus (strain ATCC 700054 / DSM 10555 / JCM 9379 / NBRC 101784 / NCIMB 13414 / VKM Ac-1990 / NM-1)</name>
    <dbReference type="NCBI Taxonomy" id="1032480"/>
    <lineage>
        <taxon>Bacteria</taxon>
        <taxon>Bacillati</taxon>
        <taxon>Actinomycetota</taxon>
        <taxon>Actinomycetes</taxon>
        <taxon>Propionibacteriales</taxon>
        <taxon>Propionibacteriaceae</taxon>
        <taxon>Microlunatus</taxon>
    </lineage>
</organism>
<dbReference type="AlphaFoldDB" id="F5XPK8"/>
<dbReference type="InterPro" id="IPR036388">
    <property type="entry name" value="WH-like_DNA-bd_sf"/>
</dbReference>
<protein>
    <submittedName>
        <fullName evidence="2">Putative PadR family transcriptional regulator</fullName>
    </submittedName>
</protein>
<accession>F5XPK8</accession>
<dbReference type="eggNOG" id="COG1695">
    <property type="taxonomic scope" value="Bacteria"/>
</dbReference>
<name>F5XPK8_MICPN</name>
<evidence type="ECO:0000313" key="3">
    <source>
        <dbReference type="Proteomes" id="UP000007947"/>
    </source>
</evidence>
<dbReference type="PANTHER" id="PTHR43252">
    <property type="entry name" value="TRANSCRIPTIONAL REGULATOR YQJI"/>
    <property type="match status" value="1"/>
</dbReference>
<gene>
    <name evidence="2" type="ordered locus">MLP_13020</name>
</gene>
<reference evidence="2 3" key="1">
    <citation type="submission" date="2011-05" db="EMBL/GenBank/DDBJ databases">
        <title>Whole genome sequence of Microlunatus phosphovorus NM-1.</title>
        <authorList>
            <person name="Hosoyama A."/>
            <person name="Sasaki K."/>
            <person name="Harada T."/>
            <person name="Igarashi R."/>
            <person name="Kawakoshi A."/>
            <person name="Sasagawa M."/>
            <person name="Fukada J."/>
            <person name="Nakamura S."/>
            <person name="Katano Y."/>
            <person name="Hanada S."/>
            <person name="Kamagata Y."/>
            <person name="Nakamura N."/>
            <person name="Yamazaki S."/>
            <person name="Fujita N."/>
        </authorList>
    </citation>
    <scope>NUCLEOTIDE SEQUENCE [LARGE SCALE GENOMIC DNA]</scope>
    <source>
        <strain evidence="3">ATCC 700054 / DSM 10555 / JCM 9379 / NBRC 101784 / NCIMB 13414 / VKM Ac-1990 / NM-1</strain>
    </source>
</reference>